<dbReference type="EMBL" id="ATBP01000025">
    <property type="protein sequence ID" value="ETR74024.1"/>
    <property type="molecule type" value="Genomic_DNA"/>
</dbReference>
<comment type="caution">
    <text evidence="1">The sequence shown here is derived from an EMBL/GenBank/DDBJ whole genome shotgun (WGS) entry which is preliminary data.</text>
</comment>
<evidence type="ECO:0000313" key="2">
    <source>
        <dbReference type="Proteomes" id="UP000189670"/>
    </source>
</evidence>
<dbReference type="NCBIfam" id="NF038262">
    <property type="entry name" value="SiaB_fam_kinase"/>
    <property type="match status" value="1"/>
</dbReference>
<gene>
    <name evidence="1" type="ORF">OMM_06565</name>
</gene>
<dbReference type="Pfam" id="PF19788">
    <property type="entry name" value="DUF6272"/>
    <property type="match status" value="1"/>
</dbReference>
<protein>
    <submittedName>
        <fullName evidence="1">Uncharacterized protein</fullName>
    </submittedName>
</protein>
<dbReference type="Proteomes" id="UP000189670">
    <property type="component" value="Unassembled WGS sequence"/>
</dbReference>
<dbReference type="InterPro" id="IPR046239">
    <property type="entry name" value="DUF6272"/>
</dbReference>
<sequence length="166" mass="19279">MKTYFFYYNGIFPYEIITEIAEIIMNKTKNEDVKTMTRNRLFAVIVEQLQNMYFYSGKHLNDSDSSAREGSIMVGTQGDQYFVICANVIETQKIDQLCEKIERLNGMSKKELKAYYNHRRKQKPAIDSKGAGLGLIEIARRSSQPLKFCFKEIDSTHSFFTLKTII</sequence>
<evidence type="ECO:0000313" key="1">
    <source>
        <dbReference type="EMBL" id="ETR74024.1"/>
    </source>
</evidence>
<proteinExistence type="predicted"/>
<dbReference type="AlphaFoldDB" id="A0A1V1PGX8"/>
<reference evidence="2" key="1">
    <citation type="submission" date="2012-11" db="EMBL/GenBank/DDBJ databases">
        <authorList>
            <person name="Lucero-Rivera Y.E."/>
            <person name="Tovar-Ramirez D."/>
        </authorList>
    </citation>
    <scope>NUCLEOTIDE SEQUENCE [LARGE SCALE GENOMIC DNA]</scope>
    <source>
        <strain evidence="2">Araruama</strain>
    </source>
</reference>
<accession>A0A1V1PGX8</accession>
<organism evidence="1 2">
    <name type="scientific">Candidatus Magnetoglobus multicellularis str. Araruama</name>
    <dbReference type="NCBI Taxonomy" id="890399"/>
    <lineage>
        <taxon>Bacteria</taxon>
        <taxon>Pseudomonadati</taxon>
        <taxon>Thermodesulfobacteriota</taxon>
        <taxon>Desulfobacteria</taxon>
        <taxon>Desulfobacterales</taxon>
        <taxon>Desulfobacteraceae</taxon>
        <taxon>Candidatus Magnetoglobus</taxon>
    </lineage>
</organism>
<name>A0A1V1PGX8_9BACT</name>